<dbReference type="PRINTS" id="PR00455">
    <property type="entry name" value="HTHTETR"/>
</dbReference>
<sequence length="203" mass="21739">MSARTRYLAAALDLMAADGFNGTSMRDIARAAETSLSNLYNHFASKSDVLVALLRDANDDLLRRIRAELDTAGPSATERMAAAVRAYVTFSGECQTAAVLSLSEFRYLRGEGREAVVQARDTTESIFRGVIADGVGTGEFRTPYPDGATRAIVSICAAVPTWYRPDGPLSLSELADVHVRYVLAMLEAATVTAQQPASTAMPA</sequence>
<reference evidence="7" key="1">
    <citation type="journal article" date="2019" name="Int. J. Syst. Evol. Microbiol.">
        <title>The Global Catalogue of Microorganisms (GCM) 10K type strain sequencing project: providing services to taxonomists for standard genome sequencing and annotation.</title>
        <authorList>
            <consortium name="The Broad Institute Genomics Platform"/>
            <consortium name="The Broad Institute Genome Sequencing Center for Infectious Disease"/>
            <person name="Wu L."/>
            <person name="Ma J."/>
        </authorList>
    </citation>
    <scope>NUCLEOTIDE SEQUENCE [LARGE SCALE GENOMIC DNA]</scope>
    <source>
        <strain evidence="7">JCM 3338</strain>
    </source>
</reference>
<evidence type="ECO:0000259" key="5">
    <source>
        <dbReference type="PROSITE" id="PS50977"/>
    </source>
</evidence>
<dbReference type="PROSITE" id="PS50977">
    <property type="entry name" value="HTH_TETR_2"/>
    <property type="match status" value="1"/>
</dbReference>
<evidence type="ECO:0000256" key="4">
    <source>
        <dbReference type="PROSITE-ProRule" id="PRU00335"/>
    </source>
</evidence>
<dbReference type="InterPro" id="IPR036271">
    <property type="entry name" value="Tet_transcr_reg_TetR-rel_C_sf"/>
</dbReference>
<protein>
    <submittedName>
        <fullName evidence="6">TetR/AcrR family transcriptional regulator</fullName>
    </submittedName>
</protein>
<evidence type="ECO:0000256" key="1">
    <source>
        <dbReference type="ARBA" id="ARBA00023015"/>
    </source>
</evidence>
<comment type="caution">
    <text evidence="6">The sequence shown here is derived from an EMBL/GenBank/DDBJ whole genome shotgun (WGS) entry which is preliminary data.</text>
</comment>
<keyword evidence="1" id="KW-0805">Transcription regulation</keyword>
<dbReference type="PANTHER" id="PTHR30055">
    <property type="entry name" value="HTH-TYPE TRANSCRIPTIONAL REGULATOR RUTR"/>
    <property type="match status" value="1"/>
</dbReference>
<keyword evidence="7" id="KW-1185">Reference proteome</keyword>
<dbReference type="PANTHER" id="PTHR30055:SF234">
    <property type="entry name" value="HTH-TYPE TRANSCRIPTIONAL REGULATOR BETI"/>
    <property type="match status" value="1"/>
</dbReference>
<dbReference type="InterPro" id="IPR009057">
    <property type="entry name" value="Homeodomain-like_sf"/>
</dbReference>
<proteinExistence type="predicted"/>
<dbReference type="Gene3D" id="1.10.357.10">
    <property type="entry name" value="Tetracycline Repressor, domain 2"/>
    <property type="match status" value="1"/>
</dbReference>
<dbReference type="SUPFAM" id="SSF48498">
    <property type="entry name" value="Tetracyclin repressor-like, C-terminal domain"/>
    <property type="match status" value="1"/>
</dbReference>
<evidence type="ECO:0000313" key="7">
    <source>
        <dbReference type="Proteomes" id="UP001597402"/>
    </source>
</evidence>
<dbReference type="InterPro" id="IPR001647">
    <property type="entry name" value="HTH_TetR"/>
</dbReference>
<keyword evidence="2 4" id="KW-0238">DNA-binding</keyword>
<dbReference type="Pfam" id="PF17932">
    <property type="entry name" value="TetR_C_24"/>
    <property type="match status" value="1"/>
</dbReference>
<name>A0ABW4X5Q7_9ACTN</name>
<evidence type="ECO:0000256" key="2">
    <source>
        <dbReference type="ARBA" id="ARBA00023125"/>
    </source>
</evidence>
<accession>A0ABW4X5Q7</accession>
<dbReference type="EMBL" id="JBHUHP010000002">
    <property type="protein sequence ID" value="MFD2090751.1"/>
    <property type="molecule type" value="Genomic_DNA"/>
</dbReference>
<organism evidence="6 7">
    <name type="scientific">Blastococcus deserti</name>
    <dbReference type="NCBI Taxonomy" id="2259033"/>
    <lineage>
        <taxon>Bacteria</taxon>
        <taxon>Bacillati</taxon>
        <taxon>Actinomycetota</taxon>
        <taxon>Actinomycetes</taxon>
        <taxon>Geodermatophilales</taxon>
        <taxon>Geodermatophilaceae</taxon>
        <taxon>Blastococcus</taxon>
    </lineage>
</organism>
<dbReference type="Proteomes" id="UP001597402">
    <property type="component" value="Unassembled WGS sequence"/>
</dbReference>
<feature type="domain" description="HTH tetR-type" evidence="5">
    <location>
        <begin position="1"/>
        <end position="61"/>
    </location>
</feature>
<dbReference type="InterPro" id="IPR050109">
    <property type="entry name" value="HTH-type_TetR-like_transc_reg"/>
</dbReference>
<dbReference type="Pfam" id="PF00440">
    <property type="entry name" value="TetR_N"/>
    <property type="match status" value="1"/>
</dbReference>
<evidence type="ECO:0000256" key="3">
    <source>
        <dbReference type="ARBA" id="ARBA00023163"/>
    </source>
</evidence>
<keyword evidence="3" id="KW-0804">Transcription</keyword>
<evidence type="ECO:0000313" key="6">
    <source>
        <dbReference type="EMBL" id="MFD2090751.1"/>
    </source>
</evidence>
<dbReference type="SUPFAM" id="SSF46689">
    <property type="entry name" value="Homeodomain-like"/>
    <property type="match status" value="1"/>
</dbReference>
<feature type="DNA-binding region" description="H-T-H motif" evidence="4">
    <location>
        <begin position="24"/>
        <end position="43"/>
    </location>
</feature>
<gene>
    <name evidence="6" type="ORF">ACFSHS_04115</name>
</gene>
<dbReference type="InterPro" id="IPR041490">
    <property type="entry name" value="KstR2_TetR_C"/>
</dbReference>
<dbReference type="RefSeq" id="WP_376872109.1">
    <property type="nucleotide sequence ID" value="NZ_JBHUHP010000002.1"/>
</dbReference>